<proteinExistence type="inferred from homology"/>
<dbReference type="AlphaFoldDB" id="A0A8C0QEL8"/>
<evidence type="ECO:0000313" key="6">
    <source>
        <dbReference type="Ensembl" id="ENSCAFP00030016964.1"/>
    </source>
</evidence>
<reference evidence="7" key="3">
    <citation type="submission" date="2025-05" db="UniProtKB">
        <authorList>
            <consortium name="Ensembl"/>
        </authorList>
    </citation>
    <scope>IDENTIFICATION</scope>
</reference>
<dbReference type="FunFam" id="3.40.50.300:FF:000541">
    <property type="entry name" value="Immunity related GTPase M"/>
    <property type="match status" value="1"/>
</dbReference>
<reference evidence="7" key="1">
    <citation type="submission" date="2018-10" db="EMBL/GenBank/DDBJ databases">
        <title>De novo assembly of a Great Dane genome.</title>
        <authorList>
            <person name="Kidd J.M."/>
            <person name="Pendleton A.L."/>
            <person name="Shen F."/>
            <person name="Emery S."/>
        </authorList>
    </citation>
    <scope>NUCLEOTIDE SEQUENCE [LARGE SCALE GENOMIC DNA]</scope>
    <source>
        <strain evidence="7">Great Dane</strain>
    </source>
</reference>
<dbReference type="CDD" id="cd04104">
    <property type="entry name" value="p47_IIGP_like"/>
    <property type="match status" value="1"/>
</dbReference>
<keyword evidence="4" id="KW-0342">GTP-binding</keyword>
<accession>A0A8C0QEL8</accession>
<dbReference type="Ensembl" id="ENSCAFT00040011321.1">
    <property type="protein sequence ID" value="ENSCAFP00040009807.1"/>
    <property type="gene ID" value="ENSCAFG00040006068.1"/>
</dbReference>
<dbReference type="GO" id="GO:0016787">
    <property type="term" value="F:hydrolase activity"/>
    <property type="evidence" value="ECO:0007669"/>
    <property type="project" value="UniProtKB-KW"/>
</dbReference>
<evidence type="ECO:0000259" key="5">
    <source>
        <dbReference type="PROSITE" id="PS51716"/>
    </source>
</evidence>
<dbReference type="Pfam" id="PF05049">
    <property type="entry name" value="IIGP"/>
    <property type="match status" value="1"/>
</dbReference>
<dbReference type="PANTHER" id="PTHR32341">
    <property type="entry name" value="INTERFERON-INDUCIBLE GTPASE"/>
    <property type="match status" value="1"/>
</dbReference>
<name>A0A8C0QEL8_CANLF</name>
<keyword evidence="3" id="KW-0378">Hydrolase</keyword>
<protein>
    <recommendedName>
        <fullName evidence="5">IRG-type G domain-containing protein</fullName>
    </recommendedName>
</protein>
<evidence type="ECO:0000256" key="3">
    <source>
        <dbReference type="ARBA" id="ARBA00022801"/>
    </source>
</evidence>
<dbReference type="InterPro" id="IPR027417">
    <property type="entry name" value="P-loop_NTPase"/>
</dbReference>
<dbReference type="GO" id="GO:0005525">
    <property type="term" value="F:GTP binding"/>
    <property type="evidence" value="ECO:0007669"/>
    <property type="project" value="UniProtKB-KW"/>
</dbReference>
<dbReference type="PROSITE" id="PS51716">
    <property type="entry name" value="G_IRG"/>
    <property type="match status" value="1"/>
</dbReference>
<evidence type="ECO:0000256" key="1">
    <source>
        <dbReference type="ARBA" id="ARBA00005429"/>
    </source>
</evidence>
<dbReference type="InterPro" id="IPR051515">
    <property type="entry name" value="IRG"/>
</dbReference>
<dbReference type="InterPro" id="IPR007743">
    <property type="entry name" value="Immunity-related_GTPase-like"/>
</dbReference>
<dbReference type="InterPro" id="IPR030385">
    <property type="entry name" value="G_IRG_dom"/>
</dbReference>
<comment type="similarity">
    <text evidence="1">Belongs to the TRAFAC class dynamin-like GTPase superfamily. IRG family.</text>
</comment>
<keyword evidence="2" id="KW-0547">Nucleotide-binding</keyword>
<dbReference type="Proteomes" id="UP000694429">
    <property type="component" value="Chromosome 11"/>
</dbReference>
<dbReference type="SUPFAM" id="SSF52540">
    <property type="entry name" value="P-loop containing nucleoside triphosphate hydrolases"/>
    <property type="match status" value="1"/>
</dbReference>
<evidence type="ECO:0000256" key="4">
    <source>
        <dbReference type="ARBA" id="ARBA00023134"/>
    </source>
</evidence>
<dbReference type="Proteomes" id="UP000694542">
    <property type="component" value="Chromosome 11"/>
</dbReference>
<dbReference type="GO" id="GO:0016020">
    <property type="term" value="C:membrane"/>
    <property type="evidence" value="ECO:0007669"/>
    <property type="project" value="InterPro"/>
</dbReference>
<evidence type="ECO:0000313" key="8">
    <source>
        <dbReference type="Proteomes" id="UP000694542"/>
    </source>
</evidence>
<sequence length="521" mass="58296">MCPLAGQKMQSLDEVLPAAQGRNTLLHRLASHWNRSCVLRSVSALGCREHFIQALHFLPCQGTHSELNSFFSGAVPPTAPAMGQSSSTPSHKTGGDLASSFGKFFKDFKLESKILSQEAITSIEKSLKEGNLQKAVSDINKALKDIDNAPLSIAVTGESGTGKSSFINALRGVGHDEEGAAPIGAVETTFDRTEYKHRKFPNVTLWDLPGVGTTTFHPQEYLEKMKFREYDFFIIISSTRFTINDAQLATAIRKMKKNFYFVRSKVDSDLYNLKRTKPSDFNKDEILLKIRNDCITQLQNVKVCDPQVFLVSNLDLSSYDFQSLETTLLKELPAHKRHIFMQYLPNITESAIDRKRDSLRQKVWLEAVKAGASATIPFMGLINDNEVEKLEETLHLYRSYFGLDDASLETIAKDLNVSVEKLKANLTSPHLLSVEKEDESLGEKLLRYVEKFCSVSGGLIATGVYFRKIFYLQNYFLEAVVSDAKVLLNKEEIFKETVGSGQAYLLQDVGIENRKSDATSS</sequence>
<feature type="domain" description="IRG-type G" evidence="5">
    <location>
        <begin position="149"/>
        <end position="331"/>
    </location>
</feature>
<reference evidence="6" key="2">
    <citation type="submission" date="2019-03" db="EMBL/GenBank/DDBJ databases">
        <authorList>
            <person name="Warren W.C."/>
            <person name="Johnson G.S."/>
        </authorList>
    </citation>
    <scope>NUCLEOTIDE SEQUENCE [LARGE SCALE GENOMIC DNA]</scope>
    <source>
        <strain evidence="6">Basenji</strain>
    </source>
</reference>
<organism evidence="7 8">
    <name type="scientific">Canis lupus familiaris</name>
    <name type="common">Dog</name>
    <name type="synonym">Canis familiaris</name>
    <dbReference type="NCBI Taxonomy" id="9615"/>
    <lineage>
        <taxon>Eukaryota</taxon>
        <taxon>Metazoa</taxon>
        <taxon>Chordata</taxon>
        <taxon>Craniata</taxon>
        <taxon>Vertebrata</taxon>
        <taxon>Euteleostomi</taxon>
        <taxon>Mammalia</taxon>
        <taxon>Eutheria</taxon>
        <taxon>Laurasiatheria</taxon>
        <taxon>Carnivora</taxon>
        <taxon>Caniformia</taxon>
        <taxon>Canidae</taxon>
        <taxon>Canis</taxon>
    </lineage>
</organism>
<evidence type="ECO:0000256" key="2">
    <source>
        <dbReference type="ARBA" id="ARBA00022741"/>
    </source>
</evidence>
<dbReference type="PANTHER" id="PTHR32341:SF15">
    <property type="entry name" value="INTERFERON-GAMMA-INDUCIBLE GTPASE 10-RELATED"/>
    <property type="match status" value="1"/>
</dbReference>
<dbReference type="Ensembl" id="ENSCAFT00030019451.1">
    <property type="protein sequence ID" value="ENSCAFP00030016964.1"/>
    <property type="gene ID" value="ENSCAFG00030010534.1"/>
</dbReference>
<dbReference type="Gene3D" id="3.40.50.300">
    <property type="entry name" value="P-loop containing nucleotide triphosphate hydrolases"/>
    <property type="match status" value="1"/>
</dbReference>
<evidence type="ECO:0000313" key="7">
    <source>
        <dbReference type="Ensembl" id="ENSCAFP00040009807.1"/>
    </source>
</evidence>